<organism evidence="2 3">
    <name type="scientific">Acinetobacter bereziniae</name>
    <name type="common">Acinetobacter genomosp. 10</name>
    <dbReference type="NCBI Taxonomy" id="106648"/>
    <lineage>
        <taxon>Bacteria</taxon>
        <taxon>Pseudomonadati</taxon>
        <taxon>Pseudomonadota</taxon>
        <taxon>Gammaproteobacteria</taxon>
        <taxon>Moraxellales</taxon>
        <taxon>Moraxellaceae</taxon>
        <taxon>Acinetobacter</taxon>
    </lineage>
</organism>
<proteinExistence type="predicted"/>
<name>A0A833UW23_ACIBZ</name>
<feature type="signal peptide" evidence="1">
    <location>
        <begin position="1"/>
        <end position="21"/>
    </location>
</feature>
<dbReference type="EMBL" id="WNDP01000032">
    <property type="protein sequence ID" value="KAF1025888.1"/>
    <property type="molecule type" value="Genomic_DNA"/>
</dbReference>
<evidence type="ECO:0008006" key="4">
    <source>
        <dbReference type="Google" id="ProtNLM"/>
    </source>
</evidence>
<dbReference type="GO" id="GO:0055085">
    <property type="term" value="P:transmembrane transport"/>
    <property type="evidence" value="ECO:0007669"/>
    <property type="project" value="TreeGrafter"/>
</dbReference>
<dbReference type="AlphaFoldDB" id="A0A833UW23"/>
<reference evidence="3" key="1">
    <citation type="journal article" date="2020" name="MBio">
        <title>Horizontal gene transfer to a defensive symbiont with a reduced genome amongst a multipartite beetle microbiome.</title>
        <authorList>
            <person name="Waterworth S.C."/>
            <person name="Florez L.V."/>
            <person name="Rees E.R."/>
            <person name="Hertweck C."/>
            <person name="Kaltenpoth M."/>
            <person name="Kwan J.C."/>
        </authorList>
    </citation>
    <scope>NUCLEOTIDE SEQUENCE [LARGE SCALE GENOMIC DNA]</scope>
</reference>
<accession>A0A833UW23</accession>
<dbReference type="InterPro" id="IPR005618">
    <property type="entry name" value="OMPW"/>
</dbReference>
<protein>
    <recommendedName>
        <fullName evidence="4">OmpW family protein</fullName>
    </recommendedName>
</protein>
<feature type="chain" id="PRO_5032765176" description="OmpW family protein" evidence="1">
    <location>
        <begin position="22"/>
        <end position="349"/>
    </location>
</feature>
<evidence type="ECO:0000256" key="1">
    <source>
        <dbReference type="SAM" id="SignalP"/>
    </source>
</evidence>
<keyword evidence="1" id="KW-0732">Signal</keyword>
<dbReference type="Gene3D" id="2.40.160.20">
    <property type="match status" value="1"/>
</dbReference>
<comment type="caution">
    <text evidence="2">The sequence shown here is derived from an EMBL/GenBank/DDBJ whole genome shotgun (WGS) entry which is preliminary data.</text>
</comment>
<dbReference type="SUPFAM" id="SSF56925">
    <property type="entry name" value="OMPA-like"/>
    <property type="match status" value="1"/>
</dbReference>
<sequence length="349" mass="36946">MKKSLLCVITTCVTLPMMAHADSPYFSFKDGDGFKRFSVSAGWLHAMPQGNGNPIKVNTAVAEGTQSKVGDISKKAVLDAAVKESNPFLYGAIGLLGDTIPGALTGTATVNGLSSWTAEGTGLTAKDVDTFGLMGNYYFTDNISLEFKAGIPPKVEIEGKGQIYAPLTGKDSTPLGSIDLQKDIPITDLSKHSKAASATAWLPAAELHYQFGKSGVNKFRPYVGVGVMYAHFTHLKVDNGVKDDLIAAGHMIQNVLDGQAGAALDGKTSSANPVVKVEADDAWAPMATLGATYDFNDRWFGVGSVTYAPMSSDATITISNSNTNKELVTAKTKIDIDPLITYVGVGYRF</sequence>
<evidence type="ECO:0000313" key="2">
    <source>
        <dbReference type="EMBL" id="KAF1025888.1"/>
    </source>
</evidence>
<dbReference type="Proteomes" id="UP000490535">
    <property type="component" value="Unassembled WGS sequence"/>
</dbReference>
<gene>
    <name evidence="2" type="ORF">GAK29_01648</name>
</gene>
<dbReference type="PANTHER" id="PTHR36920">
    <property type="match status" value="1"/>
</dbReference>
<dbReference type="Pfam" id="PF03922">
    <property type="entry name" value="OmpW"/>
    <property type="match status" value="2"/>
</dbReference>
<dbReference type="PANTHER" id="PTHR36920:SF1">
    <property type="entry name" value="OUTER MEMBRANE PROTEIN W"/>
    <property type="match status" value="1"/>
</dbReference>
<dbReference type="InterPro" id="IPR011250">
    <property type="entry name" value="OMP/PagP_B-barrel"/>
</dbReference>
<evidence type="ECO:0000313" key="3">
    <source>
        <dbReference type="Proteomes" id="UP000490535"/>
    </source>
</evidence>
<dbReference type="GO" id="GO:0019867">
    <property type="term" value="C:outer membrane"/>
    <property type="evidence" value="ECO:0007669"/>
    <property type="project" value="InterPro"/>
</dbReference>